<evidence type="ECO:0000313" key="10">
    <source>
        <dbReference type="EMBL" id="CAG1864651.1"/>
    </source>
</evidence>
<dbReference type="PANTHER" id="PTHR13539">
    <property type="entry name" value="CALMODULIN-LYSINE N-METHYLTRANSFERASE"/>
    <property type="match status" value="1"/>
</dbReference>
<dbReference type="PANTHER" id="PTHR13539:SF3">
    <property type="entry name" value="CALMODULIN-LYSINE N-METHYLTRANSFERASE"/>
    <property type="match status" value="1"/>
</dbReference>
<evidence type="ECO:0000256" key="6">
    <source>
        <dbReference type="ARBA" id="ARBA00022603"/>
    </source>
</evidence>
<dbReference type="GO" id="GO:0005737">
    <property type="term" value="C:cytoplasm"/>
    <property type="evidence" value="ECO:0007669"/>
    <property type="project" value="UniProtKB-SubCell"/>
</dbReference>
<evidence type="ECO:0000256" key="4">
    <source>
        <dbReference type="ARBA" id="ARBA00020594"/>
    </source>
</evidence>
<dbReference type="InterPro" id="IPR025800">
    <property type="entry name" value="CaM-Lys-N-MeTrfase"/>
</dbReference>
<organism evidence="10">
    <name type="scientific">Musa acuminata subsp. malaccensis</name>
    <name type="common">Wild banana</name>
    <name type="synonym">Musa malaccensis</name>
    <dbReference type="NCBI Taxonomy" id="214687"/>
    <lineage>
        <taxon>Eukaryota</taxon>
        <taxon>Viridiplantae</taxon>
        <taxon>Streptophyta</taxon>
        <taxon>Embryophyta</taxon>
        <taxon>Tracheophyta</taxon>
        <taxon>Spermatophyta</taxon>
        <taxon>Magnoliopsida</taxon>
        <taxon>Liliopsida</taxon>
        <taxon>Zingiberales</taxon>
        <taxon>Musaceae</taxon>
        <taxon>Musa</taxon>
    </lineage>
</organism>
<evidence type="ECO:0000256" key="2">
    <source>
        <dbReference type="ARBA" id="ARBA00004496"/>
    </source>
</evidence>
<dbReference type="Pfam" id="PF10294">
    <property type="entry name" value="Methyltransf_16"/>
    <property type="match status" value="1"/>
</dbReference>
<dbReference type="Gene3D" id="3.40.50.150">
    <property type="entry name" value="Vaccinia Virus protein VP39"/>
    <property type="match status" value="1"/>
</dbReference>
<evidence type="ECO:0000256" key="3">
    <source>
        <dbReference type="ARBA" id="ARBA00011914"/>
    </source>
</evidence>
<dbReference type="InterPro" id="IPR029063">
    <property type="entry name" value="SAM-dependent_MTases_sf"/>
</dbReference>
<name>A0A8D7BC35_MUSAM</name>
<evidence type="ECO:0000256" key="9">
    <source>
        <dbReference type="SAM" id="MobiDB-lite"/>
    </source>
</evidence>
<evidence type="ECO:0000256" key="8">
    <source>
        <dbReference type="ARBA" id="ARBA00023242"/>
    </source>
</evidence>
<dbReference type="AlphaFoldDB" id="A0A8D7BC35"/>
<dbReference type="InterPro" id="IPR019410">
    <property type="entry name" value="Methyltransf_16"/>
</dbReference>
<evidence type="ECO:0000256" key="5">
    <source>
        <dbReference type="ARBA" id="ARBA00022490"/>
    </source>
</evidence>
<evidence type="ECO:0000256" key="7">
    <source>
        <dbReference type="ARBA" id="ARBA00022679"/>
    </source>
</evidence>
<dbReference type="SUPFAM" id="SSF53335">
    <property type="entry name" value="S-adenosyl-L-methionine-dependent methyltransferases"/>
    <property type="match status" value="1"/>
</dbReference>
<comment type="subcellular location">
    <subcellularLocation>
        <location evidence="2">Cytoplasm</location>
    </subcellularLocation>
    <subcellularLocation>
        <location evidence="1">Nucleus</location>
    </subcellularLocation>
</comment>
<gene>
    <name evidence="10" type="ORF">GSMUA_09770.1</name>
</gene>
<proteinExistence type="predicted"/>
<sequence length="379" mass="42717">MDKGGMDAAPPPPPRSPASLRWSILRKSLLRRPSAAPDDPSEVNTKNVSRKRGGVFNLIPCHPVDDSDSVEVVEATLRAKDLVGPRDVCTRYKLPLENGPGLRFLFPNMIAEANKWLQFLSSSLDKECKLIRSIFVYVILLIKNQLVRGFQRMEDCVDLNDFEISTRFDIDTTGLVCNWPSEDVLAYFCVNHPFMFRSKRVIELGSGYGLAGLAIAASSDAQEVVISDGNPNVVDYIQHNISLNAQVFGATKVQSMILHWNQDLVSDVLSSFDVVVASDCTFFKQFHESLACTVKSLLKRSEVSEAIFLSPKRGDSLVKFIEKIKEIGLDYKLLENYDTHVWNIHQKLLKGDDSTWANYDPDHCYPLLLRMTFPAHEYK</sequence>
<protein>
    <recommendedName>
        <fullName evidence="4">Calmodulin-lysine N-methyltransferase</fullName>
        <ecNumber evidence="3">2.1.1.60</ecNumber>
    </recommendedName>
</protein>
<dbReference type="EMBL" id="HG996475">
    <property type="protein sequence ID" value="CAG1864651.1"/>
    <property type="molecule type" value="Genomic_DNA"/>
</dbReference>
<keyword evidence="5" id="KW-0963">Cytoplasm</keyword>
<dbReference type="GO" id="GO:0032259">
    <property type="term" value="P:methylation"/>
    <property type="evidence" value="ECO:0007669"/>
    <property type="project" value="UniProtKB-KW"/>
</dbReference>
<dbReference type="EC" id="2.1.1.60" evidence="3"/>
<dbReference type="GO" id="GO:0005634">
    <property type="term" value="C:nucleus"/>
    <property type="evidence" value="ECO:0007669"/>
    <property type="project" value="UniProtKB-SubCell"/>
</dbReference>
<evidence type="ECO:0000256" key="1">
    <source>
        <dbReference type="ARBA" id="ARBA00004123"/>
    </source>
</evidence>
<keyword evidence="7" id="KW-0808">Transferase</keyword>
<keyword evidence="6" id="KW-0489">Methyltransferase</keyword>
<reference evidence="10" key="1">
    <citation type="submission" date="2021-03" db="EMBL/GenBank/DDBJ databases">
        <authorList>
            <consortium name="Genoscope - CEA"/>
            <person name="William W."/>
        </authorList>
    </citation>
    <scope>NUCLEOTIDE SEQUENCE</scope>
    <source>
        <strain evidence="10">Doubled-haploid Pahang</strain>
    </source>
</reference>
<accession>A0A8D7BC35</accession>
<keyword evidence="8" id="KW-0539">Nucleus</keyword>
<dbReference type="GO" id="GO:0018025">
    <property type="term" value="F:calmodulin-lysine N-methyltransferase activity"/>
    <property type="evidence" value="ECO:0007669"/>
    <property type="project" value="UniProtKB-EC"/>
</dbReference>
<feature type="region of interest" description="Disordered" evidence="9">
    <location>
        <begin position="1"/>
        <end position="20"/>
    </location>
</feature>